<dbReference type="SMART" id="SM01152">
    <property type="entry name" value="DUF167"/>
    <property type="match status" value="1"/>
</dbReference>
<dbReference type="InterPro" id="IPR036591">
    <property type="entry name" value="YggU-like_sf"/>
</dbReference>
<dbReference type="PANTHER" id="PTHR13420:SF7">
    <property type="entry name" value="UPF0235 PROTEIN C15ORF40"/>
    <property type="match status" value="1"/>
</dbReference>
<proteinExistence type="inferred from homology"/>
<gene>
    <name evidence="3" type="ORF">A7sIIA15_00395</name>
</gene>
<comment type="similarity">
    <text evidence="1 2">Belongs to the UPF0235 family.</text>
</comment>
<dbReference type="EMBL" id="CP016776">
    <property type="protein sequence ID" value="ASY19378.1"/>
    <property type="molecule type" value="Genomic_DNA"/>
</dbReference>
<dbReference type="Proteomes" id="UP000217186">
    <property type="component" value="Chromosome"/>
</dbReference>
<dbReference type="Pfam" id="PF02594">
    <property type="entry name" value="DUF167"/>
    <property type="match status" value="1"/>
</dbReference>
<evidence type="ECO:0000313" key="4">
    <source>
        <dbReference type="Proteomes" id="UP000217186"/>
    </source>
</evidence>
<dbReference type="Gene3D" id="3.30.1200.10">
    <property type="entry name" value="YggU-like"/>
    <property type="match status" value="1"/>
</dbReference>
<reference evidence="3 4" key="1">
    <citation type="submission" date="2016-07" db="EMBL/GenBank/DDBJ databases">
        <title>High microdiversification within the ubiquitous acI lineage of Actinobacteria.</title>
        <authorList>
            <person name="Neuenschwander S.M."/>
            <person name="Salcher M."/>
            <person name="Ghai R."/>
            <person name="Pernthaler J."/>
        </authorList>
    </citation>
    <scope>NUCLEOTIDE SEQUENCE [LARGE SCALE GENOMIC DNA]</scope>
    <source>
        <strain evidence="3">MMS-IIA-15</strain>
    </source>
</reference>
<dbReference type="RefSeq" id="WP_095685301.1">
    <property type="nucleotide sequence ID" value="NZ_CP016776.1"/>
</dbReference>
<dbReference type="HAMAP" id="MF_00634">
    <property type="entry name" value="UPF0235"/>
    <property type="match status" value="1"/>
</dbReference>
<dbReference type="PANTHER" id="PTHR13420">
    <property type="entry name" value="UPF0235 PROTEIN C15ORF40"/>
    <property type="match status" value="1"/>
</dbReference>
<accession>A0A249KRE2</accession>
<dbReference type="KEGG" id="pvn:A7sIIA15_00395"/>
<dbReference type="OrthoDB" id="5244571at2"/>
<evidence type="ECO:0000256" key="2">
    <source>
        <dbReference type="HAMAP-Rule" id="MF_00634"/>
    </source>
</evidence>
<organism evidence="3 4">
    <name type="scientific">Candidatus Planktophila vernalis</name>
    <dbReference type="NCBI Taxonomy" id="1884907"/>
    <lineage>
        <taxon>Bacteria</taxon>
        <taxon>Bacillati</taxon>
        <taxon>Actinomycetota</taxon>
        <taxon>Actinomycetes</taxon>
        <taxon>Candidatus Nanopelagicales</taxon>
        <taxon>Candidatus Nanopelagicaceae</taxon>
        <taxon>Candidatus Planktophila</taxon>
    </lineage>
</organism>
<evidence type="ECO:0000256" key="1">
    <source>
        <dbReference type="ARBA" id="ARBA00010364"/>
    </source>
</evidence>
<protein>
    <recommendedName>
        <fullName evidence="2">UPF0235 protein A7sIIA15_00395</fullName>
    </recommendedName>
</protein>
<evidence type="ECO:0000313" key="3">
    <source>
        <dbReference type="EMBL" id="ASY19378.1"/>
    </source>
</evidence>
<keyword evidence="4" id="KW-1185">Reference proteome</keyword>
<dbReference type="AlphaFoldDB" id="A0A249KRE2"/>
<dbReference type="InterPro" id="IPR003746">
    <property type="entry name" value="DUF167"/>
</dbReference>
<dbReference type="SUPFAM" id="SSF69786">
    <property type="entry name" value="YggU-like"/>
    <property type="match status" value="1"/>
</dbReference>
<name>A0A249KRE2_9ACTN</name>
<dbReference type="NCBIfam" id="TIGR00251">
    <property type="entry name" value="DUF167 family protein"/>
    <property type="match status" value="1"/>
</dbReference>
<sequence>MSDQLLIEIRVRPNSSRNKVGGIAGDPPRLVVAVQAPAVDGKANDAVVKELAKAFDCRARDFTIVYGELGRDKRLLITGDVAALEKKYLELQQTATLQQRLDL</sequence>
<dbReference type="GO" id="GO:0005737">
    <property type="term" value="C:cytoplasm"/>
    <property type="evidence" value="ECO:0007669"/>
    <property type="project" value="TreeGrafter"/>
</dbReference>